<sequence length="185" mass="20982">MSENNQTSRSNTTNLGVGFNYNPLLGGVGFSLNYNSTTNETSNTQRTLPQSAIASERNYAIEAPPRREEISAIEAAPRANNRSEVIAFYKNEIPSRPQGFYIETILRDWIGNYEKLDGFNNYIQWLFPNRLPGQNWSCSTVFTDEDVETFEIMLDFLGMMLHEDSQTFALTDNSVERLKTIVSTA</sequence>
<comment type="similarity">
    <text evidence="1">Belongs to the opioid growth factor receptor family.</text>
</comment>
<gene>
    <name evidence="3" type="ORF">SPHA_34273</name>
</gene>
<evidence type="ECO:0000313" key="3">
    <source>
        <dbReference type="EMBL" id="CAE1264550.1"/>
    </source>
</evidence>
<proteinExistence type="inferred from homology"/>
<dbReference type="Pfam" id="PF04664">
    <property type="entry name" value="OGFr_N"/>
    <property type="match status" value="1"/>
</dbReference>
<dbReference type="InterPro" id="IPR006757">
    <property type="entry name" value="OGF_rcpt"/>
</dbReference>
<accession>A0A812CFC9</accession>
<evidence type="ECO:0000313" key="4">
    <source>
        <dbReference type="Proteomes" id="UP000597762"/>
    </source>
</evidence>
<name>A0A812CFC9_ACAPH</name>
<organism evidence="3 4">
    <name type="scientific">Acanthosepion pharaonis</name>
    <name type="common">Pharaoh cuttlefish</name>
    <name type="synonym">Sepia pharaonis</name>
    <dbReference type="NCBI Taxonomy" id="158019"/>
    <lineage>
        <taxon>Eukaryota</taxon>
        <taxon>Metazoa</taxon>
        <taxon>Spiralia</taxon>
        <taxon>Lophotrochozoa</taxon>
        <taxon>Mollusca</taxon>
        <taxon>Cephalopoda</taxon>
        <taxon>Coleoidea</taxon>
        <taxon>Decapodiformes</taxon>
        <taxon>Sepiida</taxon>
        <taxon>Sepiina</taxon>
        <taxon>Sepiidae</taxon>
        <taxon>Acanthosepion</taxon>
    </lineage>
</organism>
<dbReference type="PANTHER" id="PTHR14015:SF2">
    <property type="entry name" value="OPIOID GROWTH FACTOR RECEPTOR (OGFR) CONSERVED DOMAIN-CONTAINING PROTEIN"/>
    <property type="match status" value="1"/>
</dbReference>
<dbReference type="PANTHER" id="PTHR14015">
    <property type="entry name" value="OPIOID GROWTH FACTOR RECEPTOR OGFR ZETA-TYPE OPIOID RECEPTOR"/>
    <property type="match status" value="1"/>
</dbReference>
<dbReference type="EMBL" id="CAHIKZ030001448">
    <property type="protein sequence ID" value="CAE1264550.1"/>
    <property type="molecule type" value="Genomic_DNA"/>
</dbReference>
<evidence type="ECO:0000259" key="2">
    <source>
        <dbReference type="Pfam" id="PF04664"/>
    </source>
</evidence>
<comment type="caution">
    <text evidence="3">The sequence shown here is derived from an EMBL/GenBank/DDBJ whole genome shotgun (WGS) entry which is preliminary data.</text>
</comment>
<dbReference type="GO" id="GO:0016020">
    <property type="term" value="C:membrane"/>
    <property type="evidence" value="ECO:0007669"/>
    <property type="project" value="InterPro"/>
</dbReference>
<dbReference type="GO" id="GO:0140625">
    <property type="term" value="F:opioid growth factor receptor activity"/>
    <property type="evidence" value="ECO:0007669"/>
    <property type="project" value="InterPro"/>
</dbReference>
<reference evidence="3" key="1">
    <citation type="submission" date="2021-01" db="EMBL/GenBank/DDBJ databases">
        <authorList>
            <person name="Li R."/>
            <person name="Bekaert M."/>
        </authorList>
    </citation>
    <scope>NUCLEOTIDE SEQUENCE</scope>
    <source>
        <strain evidence="3">Farmed</strain>
    </source>
</reference>
<dbReference type="AlphaFoldDB" id="A0A812CFC9"/>
<evidence type="ECO:0000256" key="1">
    <source>
        <dbReference type="ARBA" id="ARBA00010365"/>
    </source>
</evidence>
<keyword evidence="4" id="KW-1185">Reference proteome</keyword>
<feature type="domain" description="Opioid growth factor receptor (OGFr) conserved" evidence="2">
    <location>
        <begin position="81"/>
        <end position="180"/>
    </location>
</feature>
<dbReference type="InterPro" id="IPR039574">
    <property type="entry name" value="OGFr"/>
</dbReference>
<dbReference type="Proteomes" id="UP000597762">
    <property type="component" value="Unassembled WGS sequence"/>
</dbReference>
<dbReference type="OrthoDB" id="9030204at2759"/>
<protein>
    <recommendedName>
        <fullName evidence="2">Opioid growth factor receptor (OGFr) conserved domain-containing protein</fullName>
    </recommendedName>
</protein>